<reference evidence="2" key="1">
    <citation type="submission" date="2013-05" db="EMBL/GenBank/DDBJ databases">
        <authorList>
            <person name="Yim A.K.Y."/>
            <person name="Chan T.F."/>
            <person name="Ji K.M."/>
            <person name="Liu X.Y."/>
            <person name="Zhou J.W."/>
            <person name="Li R.Q."/>
            <person name="Yang K.Y."/>
            <person name="Li J."/>
            <person name="Li M."/>
            <person name="Law P.T.W."/>
            <person name="Wu Y.L."/>
            <person name="Cai Z.L."/>
            <person name="Qin H."/>
            <person name="Bao Y."/>
            <person name="Leung R.K.K."/>
            <person name="Ng P.K.S."/>
            <person name="Zou J."/>
            <person name="Zhong X.J."/>
            <person name="Ran P.X."/>
            <person name="Zhong N.S."/>
            <person name="Liu Z.G."/>
            <person name="Tsui S.K.W."/>
        </authorList>
    </citation>
    <scope>NUCLEOTIDE SEQUENCE</scope>
    <source>
        <strain evidence="2">Derf</strain>
        <tissue evidence="2">Whole organism</tissue>
    </source>
</reference>
<gene>
    <name evidence="2" type="ORF">DERF_001980</name>
</gene>
<protein>
    <submittedName>
        <fullName evidence="2">Uncharacterized protein</fullName>
    </submittedName>
</protein>
<comment type="caution">
    <text evidence="2">The sequence shown here is derived from an EMBL/GenBank/DDBJ whole genome shotgun (WGS) entry which is preliminary data.</text>
</comment>
<keyword evidence="3" id="KW-1185">Reference proteome</keyword>
<evidence type="ECO:0000313" key="2">
    <source>
        <dbReference type="EMBL" id="KAH9528005.1"/>
    </source>
</evidence>
<evidence type="ECO:0000313" key="3">
    <source>
        <dbReference type="Proteomes" id="UP000790347"/>
    </source>
</evidence>
<name>A0A922IBI9_DERFA</name>
<dbReference type="Proteomes" id="UP000790347">
    <property type="component" value="Unassembled WGS sequence"/>
</dbReference>
<accession>A0A922IBI9</accession>
<reference evidence="2" key="2">
    <citation type="journal article" date="2022" name="Res Sq">
        <title>Comparative Genomics Reveals Insights into the Divergent Evolution of Astigmatic Mites and Household Pest Adaptations.</title>
        <authorList>
            <person name="Xiong Q."/>
            <person name="Wan A.T.-Y."/>
            <person name="Liu X.-Y."/>
            <person name="Fung C.S.-H."/>
            <person name="Xiao X."/>
            <person name="Malainual N."/>
            <person name="Hou J."/>
            <person name="Wang L."/>
            <person name="Wang M."/>
            <person name="Yang K."/>
            <person name="Cui Y."/>
            <person name="Leung E."/>
            <person name="Nong W."/>
            <person name="Shin S.-K."/>
            <person name="Au S."/>
            <person name="Jeong K.Y."/>
            <person name="Chew F.T."/>
            <person name="Hui J."/>
            <person name="Leung T.F."/>
            <person name="Tungtrongchitr A."/>
            <person name="Zhong N."/>
            <person name="Liu Z."/>
            <person name="Tsui S."/>
        </authorList>
    </citation>
    <scope>NUCLEOTIDE SEQUENCE</scope>
    <source>
        <strain evidence="2">Derf</strain>
        <tissue evidence="2">Whole organism</tissue>
    </source>
</reference>
<sequence length="70" mass="8182">MGINLSTSIVNHTGKKKNNDDYYHDYDMGFITKQKIKQTIDFCRMLTGQILTCPLDINIHKNRKTEANHR</sequence>
<proteinExistence type="predicted"/>
<feature type="compositionally biased region" description="Polar residues" evidence="1">
    <location>
        <begin position="1"/>
        <end position="11"/>
    </location>
</feature>
<evidence type="ECO:0000256" key="1">
    <source>
        <dbReference type="SAM" id="MobiDB-lite"/>
    </source>
</evidence>
<feature type="region of interest" description="Disordered" evidence="1">
    <location>
        <begin position="1"/>
        <end position="20"/>
    </location>
</feature>
<organism evidence="2 3">
    <name type="scientific">Dermatophagoides farinae</name>
    <name type="common">American house dust mite</name>
    <dbReference type="NCBI Taxonomy" id="6954"/>
    <lineage>
        <taxon>Eukaryota</taxon>
        <taxon>Metazoa</taxon>
        <taxon>Ecdysozoa</taxon>
        <taxon>Arthropoda</taxon>
        <taxon>Chelicerata</taxon>
        <taxon>Arachnida</taxon>
        <taxon>Acari</taxon>
        <taxon>Acariformes</taxon>
        <taxon>Sarcoptiformes</taxon>
        <taxon>Astigmata</taxon>
        <taxon>Psoroptidia</taxon>
        <taxon>Analgoidea</taxon>
        <taxon>Pyroglyphidae</taxon>
        <taxon>Dermatophagoidinae</taxon>
        <taxon>Dermatophagoides</taxon>
    </lineage>
</organism>
<dbReference type="AlphaFoldDB" id="A0A922IBI9"/>
<dbReference type="EMBL" id="ASGP02000001">
    <property type="protein sequence ID" value="KAH9528005.1"/>
    <property type="molecule type" value="Genomic_DNA"/>
</dbReference>